<evidence type="ECO:0000256" key="1">
    <source>
        <dbReference type="ARBA" id="ARBA00004141"/>
    </source>
</evidence>
<dbReference type="Pfam" id="PF04140">
    <property type="entry name" value="ICMT"/>
    <property type="match status" value="1"/>
</dbReference>
<keyword evidence="2 5" id="KW-0812">Transmembrane</keyword>
<protein>
    <recommendedName>
        <fullName evidence="5">Protein-S-isoprenylcysteine O-methyltransferase</fullName>
        <ecNumber evidence="5">2.1.1.100</ecNumber>
    </recommendedName>
</protein>
<comment type="subcellular location">
    <subcellularLocation>
        <location evidence="5">Endoplasmic reticulum membrane</location>
        <topology evidence="5">Multi-pass membrane protein</topology>
    </subcellularLocation>
    <subcellularLocation>
        <location evidence="1">Membrane</location>
        <topology evidence="1">Multi-pass membrane protein</topology>
    </subcellularLocation>
</comment>
<comment type="similarity">
    <text evidence="5">Belongs to the class VI-like SAM-binding methyltransferase superfamily. Isoprenylcysteine carboxyl methyltransferase family.</text>
</comment>
<comment type="cofactor">
    <cofactor evidence="5">
        <name>Zn(2+)</name>
        <dbReference type="ChEBI" id="CHEBI:29105"/>
    </cofactor>
    <text evidence="5">Divalent metal cations. Probably Zn(2+).</text>
</comment>
<dbReference type="EC" id="2.1.1.100" evidence="5"/>
<evidence type="ECO:0000256" key="2">
    <source>
        <dbReference type="ARBA" id="ARBA00022692"/>
    </source>
</evidence>
<dbReference type="PANTHER" id="PTHR12714">
    <property type="entry name" value="PROTEIN-S ISOPRENYLCYSTEINE O-METHYLTRANSFERASE"/>
    <property type="match status" value="1"/>
</dbReference>
<keyword evidence="5" id="KW-0489">Methyltransferase</keyword>
<evidence type="ECO:0000256" key="3">
    <source>
        <dbReference type="ARBA" id="ARBA00022989"/>
    </source>
</evidence>
<evidence type="ECO:0000256" key="5">
    <source>
        <dbReference type="RuleBase" id="RU362022"/>
    </source>
</evidence>
<dbReference type="Proteomes" id="UP001412067">
    <property type="component" value="Unassembled WGS sequence"/>
</dbReference>
<keyword evidence="4 5" id="KW-0472">Membrane</keyword>
<keyword evidence="5" id="KW-0808">Transferase</keyword>
<keyword evidence="3 5" id="KW-1133">Transmembrane helix</keyword>
<sequence length="140" mass="15643">MLLVVGDIPRLCRHLPIDDGTQYIIAMAFSMFEYYIEVAFLPKLKAQWWITIIGLLMVLNGEAILKAAILTAGSAFTHIIRVDHDDHHELIIRGIYSILRLISHSSKKVIESSLCSNSGSQHCQGPPPRGCPWIKVSALH</sequence>
<keyword evidence="5" id="KW-0256">Endoplasmic reticulum</keyword>
<comment type="caution">
    <text evidence="6">The sequence shown here is derived from an EMBL/GenBank/DDBJ whole genome shotgun (WGS) entry which is preliminary data.</text>
</comment>
<proteinExistence type="inferred from homology"/>
<evidence type="ECO:0000313" key="6">
    <source>
        <dbReference type="EMBL" id="KAK8966966.1"/>
    </source>
</evidence>
<feature type="transmembrane region" description="Helical" evidence="5">
    <location>
        <begin position="20"/>
        <end position="36"/>
    </location>
</feature>
<dbReference type="InterPro" id="IPR007269">
    <property type="entry name" value="ICMT_MeTrfase"/>
</dbReference>
<feature type="transmembrane region" description="Helical" evidence="5">
    <location>
        <begin position="48"/>
        <end position="69"/>
    </location>
</feature>
<gene>
    <name evidence="6" type="primary">ICMT</name>
    <name evidence="6" type="ORF">KSP40_PGU018744</name>
</gene>
<evidence type="ECO:0000256" key="4">
    <source>
        <dbReference type="ARBA" id="ARBA00023136"/>
    </source>
</evidence>
<comment type="catalytic activity">
    <reaction evidence="5">
        <text>[protein]-C-terminal S-[(2E,6E)-farnesyl]-L-cysteine + S-adenosyl-L-methionine = [protein]-C-terminal S-[(2E,6E)-farnesyl]-L-cysteine methyl ester + S-adenosyl-L-homocysteine</text>
        <dbReference type="Rhea" id="RHEA:21672"/>
        <dbReference type="Rhea" id="RHEA-COMP:12125"/>
        <dbReference type="Rhea" id="RHEA-COMP:12126"/>
        <dbReference type="ChEBI" id="CHEBI:57856"/>
        <dbReference type="ChEBI" id="CHEBI:59789"/>
        <dbReference type="ChEBI" id="CHEBI:90510"/>
        <dbReference type="ChEBI" id="CHEBI:90511"/>
        <dbReference type="EC" id="2.1.1.100"/>
    </reaction>
</comment>
<keyword evidence="5" id="KW-0949">S-adenosyl-L-methionine</keyword>
<reference evidence="6 7" key="1">
    <citation type="journal article" date="2022" name="Nat. Plants">
        <title>Genomes of leafy and leafless Platanthera orchids illuminate the evolution of mycoheterotrophy.</title>
        <authorList>
            <person name="Li M.H."/>
            <person name="Liu K.W."/>
            <person name="Li Z."/>
            <person name="Lu H.C."/>
            <person name="Ye Q.L."/>
            <person name="Zhang D."/>
            <person name="Wang J.Y."/>
            <person name="Li Y.F."/>
            <person name="Zhong Z.M."/>
            <person name="Liu X."/>
            <person name="Yu X."/>
            <person name="Liu D.K."/>
            <person name="Tu X.D."/>
            <person name="Liu B."/>
            <person name="Hao Y."/>
            <person name="Liao X.Y."/>
            <person name="Jiang Y.T."/>
            <person name="Sun W.H."/>
            <person name="Chen J."/>
            <person name="Chen Y.Q."/>
            <person name="Ai Y."/>
            <person name="Zhai J.W."/>
            <person name="Wu S.S."/>
            <person name="Zhou Z."/>
            <person name="Hsiao Y.Y."/>
            <person name="Wu W.L."/>
            <person name="Chen Y.Y."/>
            <person name="Lin Y.F."/>
            <person name="Hsu J.L."/>
            <person name="Li C.Y."/>
            <person name="Wang Z.W."/>
            <person name="Zhao X."/>
            <person name="Zhong W.Y."/>
            <person name="Ma X.K."/>
            <person name="Ma L."/>
            <person name="Huang J."/>
            <person name="Chen G.Z."/>
            <person name="Huang M.Z."/>
            <person name="Huang L."/>
            <person name="Peng D.H."/>
            <person name="Luo Y.B."/>
            <person name="Zou S.Q."/>
            <person name="Chen S.P."/>
            <person name="Lan S."/>
            <person name="Tsai W.C."/>
            <person name="Van de Peer Y."/>
            <person name="Liu Z.J."/>
        </authorList>
    </citation>
    <scope>NUCLEOTIDE SEQUENCE [LARGE SCALE GENOMIC DNA]</scope>
    <source>
        <strain evidence="6">Lor288</strain>
    </source>
</reference>
<accession>A0ABR2MU53</accession>
<comment type="caution">
    <text evidence="5">Lacks conserved residue(s) required for the propagation of feature annotation.</text>
</comment>
<dbReference type="EMBL" id="JBBWWR010000005">
    <property type="protein sequence ID" value="KAK8966966.1"/>
    <property type="molecule type" value="Genomic_DNA"/>
</dbReference>
<evidence type="ECO:0000313" key="7">
    <source>
        <dbReference type="Proteomes" id="UP001412067"/>
    </source>
</evidence>
<keyword evidence="7" id="KW-1185">Reference proteome</keyword>
<name>A0ABR2MU53_9ASPA</name>
<dbReference type="PANTHER" id="PTHR12714:SF9">
    <property type="entry name" value="PROTEIN-S-ISOPRENYLCYSTEINE O-METHYLTRANSFERASE"/>
    <property type="match status" value="1"/>
</dbReference>
<dbReference type="Gene3D" id="1.20.120.1630">
    <property type="match status" value="1"/>
</dbReference>
<organism evidence="6 7">
    <name type="scientific">Platanthera guangdongensis</name>
    <dbReference type="NCBI Taxonomy" id="2320717"/>
    <lineage>
        <taxon>Eukaryota</taxon>
        <taxon>Viridiplantae</taxon>
        <taxon>Streptophyta</taxon>
        <taxon>Embryophyta</taxon>
        <taxon>Tracheophyta</taxon>
        <taxon>Spermatophyta</taxon>
        <taxon>Magnoliopsida</taxon>
        <taxon>Liliopsida</taxon>
        <taxon>Asparagales</taxon>
        <taxon>Orchidaceae</taxon>
        <taxon>Orchidoideae</taxon>
        <taxon>Orchideae</taxon>
        <taxon>Orchidinae</taxon>
        <taxon>Platanthera</taxon>
    </lineage>
</organism>